<dbReference type="CDD" id="cd11325">
    <property type="entry name" value="AmyAc_GTHase"/>
    <property type="match status" value="1"/>
</dbReference>
<dbReference type="Gene3D" id="1.10.10.760">
    <property type="entry name" value="E-set domains of sugar-utilizing enzymes"/>
    <property type="match status" value="1"/>
</dbReference>
<feature type="binding site" evidence="16">
    <location>
        <begin position="256"/>
        <end position="261"/>
    </location>
    <ligand>
        <name>substrate</name>
    </ligand>
</feature>
<dbReference type="RefSeq" id="WP_085936725.1">
    <property type="nucleotide sequence ID" value="NZ_FUWJ01000009.1"/>
</dbReference>
<dbReference type="Pfam" id="PF11941">
    <property type="entry name" value="DUF3459"/>
    <property type="match status" value="1"/>
</dbReference>
<feature type="active site" description="Nucleophile" evidence="15">
    <location>
        <position position="258"/>
    </location>
</feature>
<evidence type="ECO:0000256" key="8">
    <source>
        <dbReference type="ARBA" id="ARBA00023277"/>
    </source>
</evidence>
<dbReference type="InterPro" id="IPR044901">
    <property type="entry name" value="Trehalose_TreZ_E-set_sf"/>
</dbReference>
<evidence type="ECO:0000256" key="15">
    <source>
        <dbReference type="PIRSR" id="PIRSR006337-1"/>
    </source>
</evidence>
<keyword evidence="8" id="KW-0119">Carbohydrate metabolism</keyword>
<dbReference type="OrthoDB" id="9800174at2"/>
<evidence type="ECO:0000313" key="19">
    <source>
        <dbReference type="EMBL" id="SKA30514.1"/>
    </source>
</evidence>
<evidence type="ECO:0000256" key="12">
    <source>
        <dbReference type="ARBA" id="ARBA00034013"/>
    </source>
</evidence>
<evidence type="ECO:0000256" key="14">
    <source>
        <dbReference type="PIRNR" id="PIRNR006337"/>
    </source>
</evidence>
<dbReference type="PANTHER" id="PTHR43651:SF11">
    <property type="entry name" value="MALTO-OLIGOSYLTREHALOSE TREHALOHYDROLASE"/>
    <property type="match status" value="1"/>
</dbReference>
<dbReference type="InterPro" id="IPR022567">
    <property type="entry name" value="DUF3459"/>
</dbReference>
<dbReference type="InterPro" id="IPR012768">
    <property type="entry name" value="Trehalose_TreZ"/>
</dbReference>
<dbReference type="GO" id="GO:0033942">
    <property type="term" value="F:4-alpha-D-(1-&gt;4)-alpha-D-glucanotrehalose trehalohydrolase activity"/>
    <property type="evidence" value="ECO:0007669"/>
    <property type="project" value="UniProtKB-EC"/>
</dbReference>
<comment type="similarity">
    <text evidence="3 14">Belongs to the glycosyl hydrolase 13 family.</text>
</comment>
<keyword evidence="6" id="KW-0963">Cytoplasm</keyword>
<dbReference type="InterPro" id="IPR006047">
    <property type="entry name" value="GH13_cat_dom"/>
</dbReference>
<evidence type="ECO:0000256" key="2">
    <source>
        <dbReference type="ARBA" id="ARBA00005199"/>
    </source>
</evidence>
<dbReference type="EC" id="3.2.1.141" evidence="4 13"/>
<comment type="subcellular location">
    <subcellularLocation>
        <location evidence="1 15">Cytoplasm</location>
    </subcellularLocation>
</comment>
<dbReference type="CDD" id="cd02853">
    <property type="entry name" value="E_set_MTHase_like_N"/>
    <property type="match status" value="1"/>
</dbReference>
<comment type="pathway">
    <text evidence="2 14">Glycan biosynthesis; trehalose biosynthesis.</text>
</comment>
<feature type="domain" description="Glycosyl hydrolase family 13 catalytic" evidence="18">
    <location>
        <begin position="113"/>
        <end position="493"/>
    </location>
</feature>
<accession>A0A1T4SQH0</accession>
<evidence type="ECO:0000256" key="4">
    <source>
        <dbReference type="ARBA" id="ARBA00012268"/>
    </source>
</evidence>
<keyword evidence="7 14" id="KW-0378">Hydrolase</keyword>
<keyword evidence="9 14" id="KW-0326">Glycosidase</keyword>
<feature type="binding site" evidence="16">
    <location>
        <begin position="381"/>
        <end position="386"/>
    </location>
    <ligand>
        <name>substrate</name>
    </ligand>
</feature>
<gene>
    <name evidence="19" type="ORF">SAMN02745126_04977</name>
</gene>
<dbReference type="SMART" id="SM00642">
    <property type="entry name" value="Aamy"/>
    <property type="match status" value="1"/>
</dbReference>
<dbReference type="Gene3D" id="2.60.40.10">
    <property type="entry name" value="Immunoglobulins"/>
    <property type="match status" value="1"/>
</dbReference>
<dbReference type="InterPro" id="IPR017853">
    <property type="entry name" value="GH"/>
</dbReference>
<dbReference type="InterPro" id="IPR013783">
    <property type="entry name" value="Ig-like_fold"/>
</dbReference>
<dbReference type="Proteomes" id="UP000190092">
    <property type="component" value="Unassembled WGS sequence"/>
</dbReference>
<dbReference type="PIRSF" id="PIRSF006337">
    <property type="entry name" value="Trehalose_TreZ"/>
    <property type="match status" value="1"/>
</dbReference>
<dbReference type="PANTHER" id="PTHR43651">
    <property type="entry name" value="1,4-ALPHA-GLUCAN-BRANCHING ENZYME"/>
    <property type="match status" value="1"/>
</dbReference>
<evidence type="ECO:0000256" key="9">
    <source>
        <dbReference type="ARBA" id="ARBA00023295"/>
    </source>
</evidence>
<evidence type="ECO:0000256" key="3">
    <source>
        <dbReference type="ARBA" id="ARBA00008061"/>
    </source>
</evidence>
<sequence>MTAFAHPFPFGAAYLGDGRTRFRLWAPRQQQIDVVIDGSAPQPMTAQAEGWFELETSCAPGAGYLYRLGSGQDVPDPGSRGQATDVHGPSVVVDPNAYRWRHPEWRGRPWTETVLYELHAGIHGGFTALQSDLPRLAALGVTAVELMPINDFCGTRNWGYDGVLPFAPDRAYGTPDELKALIDEAHAQGLMMFLDVVYNHFGPEGNYLGLYAPQFFRDDIHTPWGSAIDFRQQPVRRFFIENALYWLNEYRFDGLRFDAVHAIDDQAWLDEMAAEIRRRTEKGRHVHLVLEHDGNEASHLRKDYDAQWDDDAHHVLHVLLTGESDGYYSDYADRPAEKLARYLTEGFIYQGEPSPYRKGERRGTPSADLPLTSFVVFLQNHDQVGNRPFGDRLTTLADPDALMAAIALQLLSPHIPLLFMGEEQFARMPFQFFTDYHGTLADAVREGRRREFAAFSGFGGADIPDPNARETFDRCRVTEAAEDSFYRGLLTLRHELIVPRLANTRAIEGKVLGPKAALARWRLGDGAVLSIATNFEATPVAFVRPSGVPIVETRKDCALDGQLAGPATIVFIEALA</sequence>
<comment type="catalytic activity">
    <reaction evidence="12 14">
        <text>hydrolysis of (1-&gt;4)-alpha-D-glucosidic linkage in 4-alpha-D-[(1-&gt;4)-alpha-D-glucanosyl]n trehalose to yield trehalose and (1-&gt;4)-alpha-D-glucan.</text>
        <dbReference type="EC" id="3.2.1.141"/>
    </reaction>
</comment>
<evidence type="ECO:0000256" key="13">
    <source>
        <dbReference type="NCBIfam" id="TIGR02402"/>
    </source>
</evidence>
<reference evidence="20" key="1">
    <citation type="submission" date="2017-02" db="EMBL/GenBank/DDBJ databases">
        <authorList>
            <person name="Varghese N."/>
            <person name="Submissions S."/>
        </authorList>
    </citation>
    <scope>NUCLEOTIDE SEQUENCE [LARGE SCALE GENOMIC DNA]</scope>
    <source>
        <strain evidence="20">ATCC 27094</strain>
    </source>
</reference>
<evidence type="ECO:0000256" key="11">
    <source>
        <dbReference type="ARBA" id="ARBA00033284"/>
    </source>
</evidence>
<organism evidence="19 20">
    <name type="scientific">Enhydrobacter aerosaccus</name>
    <dbReference type="NCBI Taxonomy" id="225324"/>
    <lineage>
        <taxon>Bacteria</taxon>
        <taxon>Pseudomonadati</taxon>
        <taxon>Pseudomonadota</taxon>
        <taxon>Alphaproteobacteria</taxon>
        <taxon>Hyphomicrobiales</taxon>
        <taxon>Enhydrobacter</taxon>
    </lineage>
</organism>
<evidence type="ECO:0000256" key="1">
    <source>
        <dbReference type="ARBA" id="ARBA00004496"/>
    </source>
</evidence>
<evidence type="ECO:0000256" key="17">
    <source>
        <dbReference type="PIRSR" id="PIRSR006337-3"/>
    </source>
</evidence>
<evidence type="ECO:0000256" key="5">
    <source>
        <dbReference type="ARBA" id="ARBA00015938"/>
    </source>
</evidence>
<dbReference type="UniPathway" id="UPA00299"/>
<dbReference type="AlphaFoldDB" id="A0A1T4SQH0"/>
<dbReference type="GO" id="GO:0005737">
    <property type="term" value="C:cytoplasm"/>
    <property type="evidence" value="ECO:0007669"/>
    <property type="project" value="UniProtKB-SubCell"/>
</dbReference>
<feature type="binding site" evidence="16">
    <location>
        <begin position="310"/>
        <end position="314"/>
    </location>
    <ligand>
        <name>substrate</name>
    </ligand>
</feature>
<feature type="active site" description="Proton donor" evidence="15">
    <location>
        <position position="291"/>
    </location>
</feature>
<dbReference type="SUPFAM" id="SSF51445">
    <property type="entry name" value="(Trans)glycosidases"/>
    <property type="match status" value="1"/>
</dbReference>
<proteinExistence type="inferred from homology"/>
<evidence type="ECO:0000259" key="18">
    <source>
        <dbReference type="SMART" id="SM00642"/>
    </source>
</evidence>
<evidence type="ECO:0000256" key="16">
    <source>
        <dbReference type="PIRSR" id="PIRSR006337-2"/>
    </source>
</evidence>
<dbReference type="Pfam" id="PF00128">
    <property type="entry name" value="Alpha-amylase"/>
    <property type="match status" value="1"/>
</dbReference>
<dbReference type="EMBL" id="FUWJ01000009">
    <property type="protein sequence ID" value="SKA30514.1"/>
    <property type="molecule type" value="Genomic_DNA"/>
</dbReference>
<evidence type="ECO:0000256" key="7">
    <source>
        <dbReference type="ARBA" id="ARBA00022801"/>
    </source>
</evidence>
<dbReference type="Gene3D" id="3.20.20.80">
    <property type="entry name" value="Glycosidases"/>
    <property type="match status" value="1"/>
</dbReference>
<dbReference type="NCBIfam" id="TIGR02402">
    <property type="entry name" value="trehalose_TreZ"/>
    <property type="match status" value="1"/>
</dbReference>
<evidence type="ECO:0000256" key="6">
    <source>
        <dbReference type="ARBA" id="ARBA00022490"/>
    </source>
</evidence>
<dbReference type="InterPro" id="IPR014756">
    <property type="entry name" value="Ig_E-set"/>
</dbReference>
<evidence type="ECO:0000256" key="10">
    <source>
        <dbReference type="ARBA" id="ARBA00032057"/>
    </source>
</evidence>
<dbReference type="SUPFAM" id="SSF81296">
    <property type="entry name" value="E set domains"/>
    <property type="match status" value="1"/>
</dbReference>
<protein>
    <recommendedName>
        <fullName evidence="5 13">Malto-oligosyltrehalose trehalohydrolase</fullName>
        <shortName evidence="14">MTHase</shortName>
        <ecNumber evidence="4 13">3.2.1.141</ecNumber>
    </recommendedName>
    <alternativeName>
        <fullName evidence="11 14">4-alpha-D-((1-&gt;4)-alpha-D-glucano)trehalose trehalohydrolase</fullName>
    </alternativeName>
    <alternativeName>
        <fullName evidence="10 14">Maltooligosyl trehalose trehalohydrolase</fullName>
    </alternativeName>
</protein>
<dbReference type="GO" id="GO:0005992">
    <property type="term" value="P:trehalose biosynthetic process"/>
    <property type="evidence" value="ECO:0007669"/>
    <property type="project" value="UniProtKB-UniRule"/>
</dbReference>
<dbReference type="STRING" id="225324.SAMN02745126_04977"/>
<feature type="site" description="Transition state stabilizer" evidence="17">
    <location>
        <position position="382"/>
    </location>
</feature>
<evidence type="ECO:0000313" key="20">
    <source>
        <dbReference type="Proteomes" id="UP000190092"/>
    </source>
</evidence>
<name>A0A1T4SQH0_9HYPH</name>
<keyword evidence="20" id="KW-1185">Reference proteome</keyword>